<dbReference type="InterPro" id="IPR009056">
    <property type="entry name" value="Cyt_c-like_dom"/>
</dbReference>
<dbReference type="PANTHER" id="PTHR35008:SF9">
    <property type="entry name" value="CYTOCHROME C DOMAIN-CONTAINING PROTEIN"/>
    <property type="match status" value="1"/>
</dbReference>
<evidence type="ECO:0000256" key="3">
    <source>
        <dbReference type="PROSITE-ProRule" id="PRU00433"/>
    </source>
</evidence>
<comment type="caution">
    <text evidence="5">The sequence shown here is derived from an EMBL/GenBank/DDBJ whole genome shotgun (WGS) entry which is preliminary data.</text>
</comment>
<dbReference type="InterPro" id="IPR051459">
    <property type="entry name" value="Cytochrome_c-type_DH"/>
</dbReference>
<accession>A0A9E2SFF4</accession>
<dbReference type="Pfam" id="PF21342">
    <property type="entry name" value="SoxA-TsdA_cyt-c"/>
    <property type="match status" value="1"/>
</dbReference>
<evidence type="ECO:0000313" key="6">
    <source>
        <dbReference type="Proteomes" id="UP000812270"/>
    </source>
</evidence>
<feature type="domain" description="Cytochrome c" evidence="4">
    <location>
        <begin position="185"/>
        <end position="276"/>
    </location>
</feature>
<dbReference type="RefSeq" id="WP_217794955.1">
    <property type="nucleotide sequence ID" value="NZ_JAHSPG010000018.1"/>
</dbReference>
<name>A0A9E2SFF4_9BACT</name>
<dbReference type="AlphaFoldDB" id="A0A9E2SFF4"/>
<keyword evidence="3" id="KW-0349">Heme</keyword>
<sequence length="333" mass="37317">MKLIHVITGCFLLAIIGINFVSCNNSEAGKGIDEPTPINSGNSFYLDSAKIPEGKYGDAIRYGRSLMLHTSQLIGPDGTNGHYTNNKMNCTNCHQDGGTKPYSFNLQTSFRRYPTYRAREGKVLTLAERINNCIMHPHLGKPLPLDSKEMIAFMSYLKWISDSSQVAMNTPGVKNVDIVFPDSAASSARGKQLYYAHCARCHGQNGEGVMRPDNVDYIYPPLWGLKSYQPGSSMHRVIKMAQWLVANMPHDSATQLKPVLTSAQALDIAAFVNDDAIHQRPKVEEFQYPNSEEKAIDYDRGPFADTFSTFQHKYGPYPPIIEYWKARGKNMSY</sequence>
<reference evidence="5" key="1">
    <citation type="submission" date="2021-06" db="EMBL/GenBank/DDBJ databases">
        <authorList>
            <person name="Huq M.A."/>
        </authorList>
    </citation>
    <scope>NUCLEOTIDE SEQUENCE</scope>
    <source>
        <strain evidence="5">MAH-26</strain>
    </source>
</reference>
<dbReference type="Proteomes" id="UP000812270">
    <property type="component" value="Unassembled WGS sequence"/>
</dbReference>
<dbReference type="GO" id="GO:0020037">
    <property type="term" value="F:heme binding"/>
    <property type="evidence" value="ECO:0007669"/>
    <property type="project" value="InterPro"/>
</dbReference>
<gene>
    <name evidence="5" type="ORF">KTO63_25315</name>
</gene>
<evidence type="ECO:0000256" key="1">
    <source>
        <dbReference type="ARBA" id="ARBA00022723"/>
    </source>
</evidence>
<keyword evidence="1 3" id="KW-0479">Metal-binding</keyword>
<dbReference type="EMBL" id="JAHSPG010000018">
    <property type="protein sequence ID" value="MBV4360508.1"/>
    <property type="molecule type" value="Genomic_DNA"/>
</dbReference>
<protein>
    <submittedName>
        <fullName evidence="5">C-type cytochrome</fullName>
    </submittedName>
</protein>
<evidence type="ECO:0000259" key="4">
    <source>
        <dbReference type="PROSITE" id="PS51007"/>
    </source>
</evidence>
<keyword evidence="2 3" id="KW-0408">Iron</keyword>
<dbReference type="Pfam" id="PF00034">
    <property type="entry name" value="Cytochrom_C"/>
    <property type="match status" value="1"/>
</dbReference>
<evidence type="ECO:0000313" key="5">
    <source>
        <dbReference type="EMBL" id="MBV4360508.1"/>
    </source>
</evidence>
<dbReference type="GO" id="GO:0046872">
    <property type="term" value="F:metal ion binding"/>
    <property type="evidence" value="ECO:0007669"/>
    <property type="project" value="UniProtKB-KW"/>
</dbReference>
<organism evidence="5 6">
    <name type="scientific">Pinibacter aurantiacus</name>
    <dbReference type="NCBI Taxonomy" id="2851599"/>
    <lineage>
        <taxon>Bacteria</taxon>
        <taxon>Pseudomonadati</taxon>
        <taxon>Bacteroidota</taxon>
        <taxon>Chitinophagia</taxon>
        <taxon>Chitinophagales</taxon>
        <taxon>Chitinophagaceae</taxon>
        <taxon>Pinibacter</taxon>
    </lineage>
</organism>
<evidence type="ECO:0000256" key="2">
    <source>
        <dbReference type="ARBA" id="ARBA00023004"/>
    </source>
</evidence>
<keyword evidence="6" id="KW-1185">Reference proteome</keyword>
<dbReference type="PROSITE" id="PS51007">
    <property type="entry name" value="CYTC"/>
    <property type="match status" value="1"/>
</dbReference>
<dbReference type="PANTHER" id="PTHR35008">
    <property type="entry name" value="BLL4482 PROTEIN-RELATED"/>
    <property type="match status" value="1"/>
</dbReference>
<proteinExistence type="predicted"/>
<dbReference type="GO" id="GO:0009055">
    <property type="term" value="F:electron transfer activity"/>
    <property type="evidence" value="ECO:0007669"/>
    <property type="project" value="InterPro"/>
</dbReference>